<dbReference type="InterPro" id="IPR011989">
    <property type="entry name" value="ARM-like"/>
</dbReference>
<keyword evidence="2" id="KW-0605">Phycobilisome</keyword>
<dbReference type="PANTHER" id="PTHR12697:SF5">
    <property type="entry name" value="DEOXYHYPUSINE HYDROXYLASE"/>
    <property type="match status" value="1"/>
</dbReference>
<feature type="compositionally biased region" description="Low complexity" evidence="4">
    <location>
        <begin position="727"/>
        <end position="741"/>
    </location>
</feature>
<dbReference type="PANTHER" id="PTHR12697">
    <property type="entry name" value="PBS LYASE HEAT-LIKE PROTEIN"/>
    <property type="match status" value="1"/>
</dbReference>
<evidence type="ECO:0008006" key="8">
    <source>
        <dbReference type="Google" id="ProtNLM"/>
    </source>
</evidence>
<dbReference type="EMBL" id="JYON01000034">
    <property type="protein sequence ID" value="KJH69771.1"/>
    <property type="molecule type" value="Genomic_DNA"/>
</dbReference>
<dbReference type="Gene3D" id="1.25.10.10">
    <property type="entry name" value="Leucine-rich Repeat Variant"/>
    <property type="match status" value="4"/>
</dbReference>
<dbReference type="Pfam" id="PF13646">
    <property type="entry name" value="HEAT_2"/>
    <property type="match status" value="2"/>
</dbReference>
<feature type="region of interest" description="Disordered" evidence="4">
    <location>
        <begin position="94"/>
        <end position="118"/>
    </location>
</feature>
<accession>A0A0D8ZRF6</accession>
<gene>
    <name evidence="6" type="ORF">UH38_21890</name>
</gene>
<feature type="compositionally biased region" description="Basic and acidic residues" evidence="4">
    <location>
        <begin position="705"/>
        <end position="718"/>
    </location>
</feature>
<evidence type="ECO:0000313" key="6">
    <source>
        <dbReference type="EMBL" id="KJH69771.1"/>
    </source>
</evidence>
<feature type="compositionally biased region" description="Basic and acidic residues" evidence="4">
    <location>
        <begin position="107"/>
        <end position="118"/>
    </location>
</feature>
<comment type="function">
    <text evidence="3">Catalyzes the hydroxylation of the N(6)-(4-aminobutyl)-L-lysine intermediate produced by deoxyhypusine synthase/DHPS on a critical lysine of the eukaryotic translation initiation factor 5A/eIF-5A. This is the second step of the post-translational modification of that lysine into an unusual amino acid residue named hypusine. Hypusination is unique to mature eIF-5A factor and is essential for its function.</text>
</comment>
<evidence type="ECO:0000256" key="5">
    <source>
        <dbReference type="SAM" id="Phobius"/>
    </source>
</evidence>
<feature type="region of interest" description="Disordered" evidence="4">
    <location>
        <begin position="702"/>
        <end position="741"/>
    </location>
</feature>
<keyword evidence="5" id="KW-0472">Membrane</keyword>
<sequence length="793" mass="87130">MICKCCGAEAPTKYVEFYQNIGALFVRYHSQIKGNLCKSCVNKYFWRFTLINLTLGWWGVLSFCLTPFLILNNIIRYLGTLRLQSVTGSSTARIGEKQRNNSATKFHSSERVQRDHLDPDSSKLLVRERDKSWINTTDDRPNLPRESGPSSDSSIEDLIEYLRCVNNSEFRRLAAELLAPIGPTATPAMSALLIACVDVDASVRKAAFDALNSIDPNWTHNSETQKALPRLTKEFKHLYCFKKSYSEEVSKAADKLLRQIGKPAVSYLANLIVEEEDKIEYKIHAIWILKDIGSDATSAVPQLIQVLSCKASKVRIAAAEALANFRTAAKAAIPEIFVGLADRDVDVREAMLTCLVAIEPEVADLLPFLVHKNPNVREAVADALIQIRPQALPALTAVVLQWCTNSKAGTENVETNQKMTEAVLQLLGKFGPDASVAMPTIALALVDPNPTIKLAAVRALENIDRDWLSDPAVVKAIVSFAGGEAAIPELIVGLADQNEDVRKAMMACLIATETAVPDLLPLLVDKNPNVREAALDILIQIGSHTLPALIRIVSQGCTKSRTDIDNVEQYQKMTEAALQVLGEIGSDASLAMPTIALALVAPNPTIKLAAVRALGNIDHNWVSNPAIVKAIVSLAGAEAAISKIVVGFTDRNSDVRKAMVRCLVQFGATAKPAVPNLQRLLTDLDPEVRKAAADALMQIDPKPTAIEKHADPPSRDTLGKYFRPEPSASAQASHIHSKSSSQLHSLKRDLLRLLQGDSQACQRLIELERRKNPQRKEDELYEIVIYQLVRDRR</sequence>
<organism evidence="6 7">
    <name type="scientific">Aliterella atlantica CENA595</name>
    <dbReference type="NCBI Taxonomy" id="1618023"/>
    <lineage>
        <taxon>Bacteria</taxon>
        <taxon>Bacillati</taxon>
        <taxon>Cyanobacteriota</taxon>
        <taxon>Cyanophyceae</taxon>
        <taxon>Chroococcidiopsidales</taxon>
        <taxon>Aliterellaceae</taxon>
        <taxon>Aliterella</taxon>
    </lineage>
</organism>
<protein>
    <recommendedName>
        <fullName evidence="8">PBS lyase</fullName>
    </recommendedName>
</protein>
<dbReference type="RefSeq" id="WP_045056821.1">
    <property type="nucleotide sequence ID" value="NZ_CAWMDP010000031.1"/>
</dbReference>
<dbReference type="InterPro" id="IPR021133">
    <property type="entry name" value="HEAT_type_2"/>
</dbReference>
<name>A0A0D8ZRF6_9CYAN</name>
<reference evidence="6 7" key="1">
    <citation type="submission" date="2015-02" db="EMBL/GenBank/DDBJ databases">
        <title>Draft genome of a novel marine cyanobacterium (Chroococcales) isolated from South Atlantic Ocean.</title>
        <authorList>
            <person name="Rigonato J."/>
            <person name="Alvarenga D.O."/>
            <person name="Branco L.H."/>
            <person name="Varani A.M."/>
            <person name="Brandini F.P."/>
            <person name="Fiore M.F."/>
        </authorList>
    </citation>
    <scope>NUCLEOTIDE SEQUENCE [LARGE SCALE GENOMIC DNA]</scope>
    <source>
        <strain evidence="6 7">CENA595</strain>
    </source>
</reference>
<evidence type="ECO:0000256" key="1">
    <source>
        <dbReference type="ARBA" id="ARBA00022549"/>
    </source>
</evidence>
<dbReference type="AlphaFoldDB" id="A0A0D8ZRF6"/>
<keyword evidence="5" id="KW-1133">Transmembrane helix</keyword>
<evidence type="ECO:0000313" key="7">
    <source>
        <dbReference type="Proteomes" id="UP000032452"/>
    </source>
</evidence>
<dbReference type="SUPFAM" id="SSF48371">
    <property type="entry name" value="ARM repeat"/>
    <property type="match status" value="1"/>
</dbReference>
<keyword evidence="1" id="KW-0042">Antenna complex</keyword>
<dbReference type="InterPro" id="IPR016024">
    <property type="entry name" value="ARM-type_fold"/>
</dbReference>
<dbReference type="STRING" id="1618023.UH38_21890"/>
<evidence type="ECO:0000256" key="2">
    <source>
        <dbReference type="ARBA" id="ARBA00022738"/>
    </source>
</evidence>
<dbReference type="GO" id="GO:0030089">
    <property type="term" value="C:phycobilisome"/>
    <property type="evidence" value="ECO:0007669"/>
    <property type="project" value="UniProtKB-KW"/>
</dbReference>
<feature type="transmembrane region" description="Helical" evidence="5">
    <location>
        <begin position="55"/>
        <end position="75"/>
    </location>
</feature>
<keyword evidence="5" id="KW-0812">Transmembrane</keyword>
<proteinExistence type="predicted"/>
<comment type="caution">
    <text evidence="6">The sequence shown here is derived from an EMBL/GenBank/DDBJ whole genome shotgun (WGS) entry which is preliminary data.</text>
</comment>
<dbReference type="Proteomes" id="UP000032452">
    <property type="component" value="Unassembled WGS sequence"/>
</dbReference>
<evidence type="ECO:0000256" key="4">
    <source>
        <dbReference type="SAM" id="MobiDB-lite"/>
    </source>
</evidence>
<dbReference type="PROSITE" id="PS50077">
    <property type="entry name" value="HEAT_REPEAT"/>
    <property type="match status" value="1"/>
</dbReference>
<dbReference type="SMART" id="SM00567">
    <property type="entry name" value="EZ_HEAT"/>
    <property type="match status" value="8"/>
</dbReference>
<keyword evidence="7" id="KW-1185">Reference proteome</keyword>
<evidence type="ECO:0000256" key="3">
    <source>
        <dbReference type="ARBA" id="ARBA00045876"/>
    </source>
</evidence>
<dbReference type="GO" id="GO:0016491">
    <property type="term" value="F:oxidoreductase activity"/>
    <property type="evidence" value="ECO:0007669"/>
    <property type="project" value="TreeGrafter"/>
</dbReference>
<dbReference type="InterPro" id="IPR004155">
    <property type="entry name" value="PBS_lyase_HEAT"/>
</dbReference>